<feature type="compositionally biased region" description="Basic residues" evidence="1">
    <location>
        <begin position="1"/>
        <end position="14"/>
    </location>
</feature>
<dbReference type="HOGENOM" id="CLU_3405001_0_0_6"/>
<reference evidence="2 3" key="1">
    <citation type="submission" date="2006-02" db="EMBL/GenBank/DDBJ databases">
        <authorList>
            <person name="Moran M.A."/>
            <person name="Kjelleberg S."/>
            <person name="Egan S."/>
            <person name="Saunders N."/>
            <person name="Thomas T."/>
            <person name="Ferriera S."/>
            <person name="Johnson J."/>
            <person name="Kravitz S."/>
            <person name="Halpern A."/>
            <person name="Remington K."/>
            <person name="Beeson K."/>
            <person name="Tran B."/>
            <person name="Rogers Y.-H."/>
            <person name="Friedman R."/>
            <person name="Venter J.C."/>
        </authorList>
    </citation>
    <scope>NUCLEOTIDE SEQUENCE [LARGE SCALE GENOMIC DNA]</scope>
    <source>
        <strain evidence="2 3">D2</strain>
    </source>
</reference>
<protein>
    <submittedName>
        <fullName evidence="2">Uncharacterized protein</fullName>
    </submittedName>
</protein>
<sequence length="30" mass="3477">MPVKKLNKRQKHRGFQPLDSQQVARCLGGR</sequence>
<accession>A4C5U4</accession>
<proteinExistence type="predicted"/>
<evidence type="ECO:0000313" key="2">
    <source>
        <dbReference type="EMBL" id="EAR29348.1"/>
    </source>
</evidence>
<keyword evidence="3" id="KW-1185">Reference proteome</keyword>
<dbReference type="AlphaFoldDB" id="A4C5U4"/>
<name>A4C5U4_9GAMM</name>
<organism evidence="2 3">
    <name type="scientific">Pseudoalteromonas tunicata D2</name>
    <dbReference type="NCBI Taxonomy" id="87626"/>
    <lineage>
        <taxon>Bacteria</taxon>
        <taxon>Pseudomonadati</taxon>
        <taxon>Pseudomonadota</taxon>
        <taxon>Gammaproteobacteria</taxon>
        <taxon>Alteromonadales</taxon>
        <taxon>Pseudoalteromonadaceae</taxon>
        <taxon>Pseudoalteromonas</taxon>
    </lineage>
</organism>
<feature type="region of interest" description="Disordered" evidence="1">
    <location>
        <begin position="1"/>
        <end position="30"/>
    </location>
</feature>
<dbReference type="Proteomes" id="UP000006201">
    <property type="component" value="Unassembled WGS sequence"/>
</dbReference>
<gene>
    <name evidence="2" type="ORF">PTD2_11049</name>
</gene>
<dbReference type="EMBL" id="AAOH01000002">
    <property type="protein sequence ID" value="EAR29348.1"/>
    <property type="molecule type" value="Genomic_DNA"/>
</dbReference>
<evidence type="ECO:0000313" key="3">
    <source>
        <dbReference type="Proteomes" id="UP000006201"/>
    </source>
</evidence>
<evidence type="ECO:0000256" key="1">
    <source>
        <dbReference type="SAM" id="MobiDB-lite"/>
    </source>
</evidence>
<comment type="caution">
    <text evidence="2">The sequence shown here is derived from an EMBL/GenBank/DDBJ whole genome shotgun (WGS) entry which is preliminary data.</text>
</comment>